<name>A0AAN8RQY6_9PEZI</name>
<dbReference type="InterPro" id="IPR000571">
    <property type="entry name" value="Znf_CCCH"/>
</dbReference>
<comment type="caution">
    <text evidence="12">The sequence shown here is derived from an EMBL/GenBank/DDBJ whole genome shotgun (WGS) entry which is preliminary data.</text>
</comment>
<dbReference type="EMBL" id="JAVHJM010000006">
    <property type="protein sequence ID" value="KAK6512803.1"/>
    <property type="molecule type" value="Genomic_DNA"/>
</dbReference>
<feature type="domain" description="C3H1-type" evidence="11">
    <location>
        <begin position="287"/>
        <end position="315"/>
    </location>
</feature>
<protein>
    <recommendedName>
        <fullName evidence="14">CCCH zinc finger and RRM domain-containing protein</fullName>
    </recommendedName>
</protein>
<gene>
    <name evidence="12" type="ORF">TWF506_008969</name>
</gene>
<dbReference type="Pfam" id="PF00642">
    <property type="entry name" value="zf-CCCH"/>
    <property type="match status" value="1"/>
</dbReference>
<evidence type="ECO:0000256" key="8">
    <source>
        <dbReference type="PROSITE-ProRule" id="PRU00723"/>
    </source>
</evidence>
<feature type="compositionally biased region" description="Pro residues" evidence="9">
    <location>
        <begin position="98"/>
        <end position="110"/>
    </location>
</feature>
<dbReference type="Proteomes" id="UP001307849">
    <property type="component" value="Unassembled WGS sequence"/>
</dbReference>
<evidence type="ECO:0000313" key="13">
    <source>
        <dbReference type="Proteomes" id="UP001307849"/>
    </source>
</evidence>
<dbReference type="SMART" id="SM00360">
    <property type="entry name" value="RRM"/>
    <property type="match status" value="1"/>
</dbReference>
<evidence type="ECO:0000256" key="6">
    <source>
        <dbReference type="ARBA" id="ARBA00043866"/>
    </source>
</evidence>
<evidence type="ECO:0000256" key="5">
    <source>
        <dbReference type="ARBA" id="ARBA00022884"/>
    </source>
</evidence>
<dbReference type="InterPro" id="IPR002483">
    <property type="entry name" value="PWI_dom"/>
</dbReference>
<keyword evidence="3 8" id="KW-0863">Zinc-finger</keyword>
<feature type="region of interest" description="Disordered" evidence="9">
    <location>
        <begin position="548"/>
        <end position="578"/>
    </location>
</feature>
<dbReference type="GO" id="GO:0003723">
    <property type="term" value="F:RNA binding"/>
    <property type="evidence" value="ECO:0007669"/>
    <property type="project" value="UniProtKB-UniRule"/>
</dbReference>
<dbReference type="CDD" id="cd12257">
    <property type="entry name" value="RRM1_RBM26_like"/>
    <property type="match status" value="1"/>
</dbReference>
<dbReference type="InterPro" id="IPR000504">
    <property type="entry name" value="RRM_dom"/>
</dbReference>
<feature type="compositionally biased region" description="Gly residues" evidence="9">
    <location>
        <begin position="363"/>
        <end position="377"/>
    </location>
</feature>
<dbReference type="InterPro" id="IPR036855">
    <property type="entry name" value="Znf_CCCH_sf"/>
</dbReference>
<dbReference type="InterPro" id="IPR045137">
    <property type="entry name" value="RBM26/27"/>
</dbReference>
<feature type="compositionally biased region" description="Low complexity" evidence="9">
    <location>
        <begin position="150"/>
        <end position="159"/>
    </location>
</feature>
<dbReference type="PANTHER" id="PTHR14398">
    <property type="entry name" value="RNA RECOGNITION RRM/RNP DOMAIN"/>
    <property type="match status" value="1"/>
</dbReference>
<organism evidence="12 13">
    <name type="scientific">Arthrobotrys conoides</name>
    <dbReference type="NCBI Taxonomy" id="74498"/>
    <lineage>
        <taxon>Eukaryota</taxon>
        <taxon>Fungi</taxon>
        <taxon>Dikarya</taxon>
        <taxon>Ascomycota</taxon>
        <taxon>Pezizomycotina</taxon>
        <taxon>Orbiliomycetes</taxon>
        <taxon>Orbiliales</taxon>
        <taxon>Orbiliaceae</taxon>
        <taxon>Arthrobotrys</taxon>
    </lineage>
</organism>
<dbReference type="InterPro" id="IPR012677">
    <property type="entry name" value="Nucleotide-bd_a/b_plait_sf"/>
</dbReference>
<keyword evidence="13" id="KW-1185">Reference proteome</keyword>
<keyword evidence="5 7" id="KW-0694">RNA-binding</keyword>
<dbReference type="Pfam" id="PF00076">
    <property type="entry name" value="RRM_1"/>
    <property type="match status" value="1"/>
</dbReference>
<accession>A0AAN8RQY6</accession>
<proteinExistence type="predicted"/>
<dbReference type="InterPro" id="IPR035979">
    <property type="entry name" value="RBD_domain_sf"/>
</dbReference>
<dbReference type="SUPFAM" id="SSF90229">
    <property type="entry name" value="CCCH zinc finger"/>
    <property type="match status" value="1"/>
</dbReference>
<dbReference type="AlphaFoldDB" id="A0AAN8RQY6"/>
<feature type="region of interest" description="Disordered" evidence="9">
    <location>
        <begin position="467"/>
        <end position="520"/>
    </location>
</feature>
<dbReference type="GO" id="GO:0005634">
    <property type="term" value="C:nucleus"/>
    <property type="evidence" value="ECO:0007669"/>
    <property type="project" value="TreeGrafter"/>
</dbReference>
<feature type="compositionally biased region" description="Basic and acidic residues" evidence="9">
    <location>
        <begin position="496"/>
        <end position="520"/>
    </location>
</feature>
<evidence type="ECO:0000256" key="1">
    <source>
        <dbReference type="ARBA" id="ARBA00022664"/>
    </source>
</evidence>
<keyword evidence="2 8" id="KW-0479">Metal-binding</keyword>
<dbReference type="GO" id="GO:0006397">
    <property type="term" value="P:mRNA processing"/>
    <property type="evidence" value="ECO:0007669"/>
    <property type="project" value="UniProtKB-KW"/>
</dbReference>
<feature type="zinc finger region" description="C3H1-type" evidence="8">
    <location>
        <begin position="287"/>
        <end position="315"/>
    </location>
</feature>
<evidence type="ECO:0000256" key="7">
    <source>
        <dbReference type="PROSITE-ProRule" id="PRU00176"/>
    </source>
</evidence>
<dbReference type="GO" id="GO:0008270">
    <property type="term" value="F:zinc ion binding"/>
    <property type="evidence" value="ECO:0007669"/>
    <property type="project" value="UniProtKB-KW"/>
</dbReference>
<evidence type="ECO:0000256" key="9">
    <source>
        <dbReference type="SAM" id="MobiDB-lite"/>
    </source>
</evidence>
<dbReference type="InterPro" id="IPR036483">
    <property type="entry name" value="PWI_dom_sf"/>
</dbReference>
<evidence type="ECO:0000256" key="3">
    <source>
        <dbReference type="ARBA" id="ARBA00022771"/>
    </source>
</evidence>
<evidence type="ECO:0008006" key="14">
    <source>
        <dbReference type="Google" id="ProtNLM"/>
    </source>
</evidence>
<feature type="region of interest" description="Disordered" evidence="9">
    <location>
        <begin position="97"/>
        <end position="217"/>
    </location>
</feature>
<dbReference type="SUPFAM" id="SSF54928">
    <property type="entry name" value="RNA-binding domain, RBD"/>
    <property type="match status" value="1"/>
</dbReference>
<evidence type="ECO:0000313" key="12">
    <source>
        <dbReference type="EMBL" id="KAK6512803.1"/>
    </source>
</evidence>
<evidence type="ECO:0000259" key="11">
    <source>
        <dbReference type="PROSITE" id="PS50103"/>
    </source>
</evidence>
<feature type="region of interest" description="Disordered" evidence="9">
    <location>
        <begin position="747"/>
        <end position="807"/>
    </location>
</feature>
<feature type="compositionally biased region" description="Acidic residues" evidence="9">
    <location>
        <begin position="796"/>
        <end position="807"/>
    </location>
</feature>
<evidence type="ECO:0000256" key="4">
    <source>
        <dbReference type="ARBA" id="ARBA00022833"/>
    </source>
</evidence>
<reference evidence="12 13" key="1">
    <citation type="submission" date="2019-10" db="EMBL/GenBank/DDBJ databases">
        <authorList>
            <person name="Palmer J.M."/>
        </authorList>
    </citation>
    <scope>NUCLEOTIDE SEQUENCE [LARGE SCALE GENOMIC DNA]</scope>
    <source>
        <strain evidence="12 13">TWF506</strain>
    </source>
</reference>
<dbReference type="Gene3D" id="1.20.1390.10">
    <property type="entry name" value="PWI domain"/>
    <property type="match status" value="1"/>
</dbReference>
<feature type="domain" description="RRM" evidence="10">
    <location>
        <begin position="394"/>
        <end position="466"/>
    </location>
</feature>
<sequence length="807" mass="88194">MPLFDDGDSALLKKWVVTRLENISDADSDVLADYVLALLRHEQSEAEVRQMCIDQLDDFLREHTTPFVDQLFAALRSKSYLSVNSTLHSGLHTTAIPPTAPVSIPQPPPIQDDADSEDSYTPKSPGIPPPQPVQQNTNPKKRGYYDRDAPGAGQQQAGGHYASSRNKNPKTQGRGGNRNAGNGSFDPYSKWARGGGDFGRNGQQQGQQQGQPPHQQAPQAVFPMNMMAGAAGALPLHNPQLPFGADPMTQLLAAQAVASLQGGWNPLAMFQPPPNMMSAPEPRQNNRGKRGVCHSFEQKGYCRRGDSCPYLHANPLVVPPPMTPYVKGQDEDEYDPHTPMLSPQDLERRTSASFPPKTTPQPRGGGSQRGGRGGARGGRSEFSAFGPPRSVQTKALVVESIPDDKLDEQAVRGYFTAFGPIESVDIKTENKLAIVKFENQEDAKKAHSSPEPIFNNRFVKVYWMKGEGDGNQVPQHQQQSDGQQFQQDEMEVDMEDFQRKQEEAQKIHDERMAKKKEIDDQAKKLEEMKADLIRRQEEEKKKLLEKLAKKHASKGATNGGAETPDPSNKESKEAQQTAALKAQLEALEAEATSLGIDHSKLDEPLSEFHQASYRGRGSFRGRGGLGGYSARGAYPARGRGVYGAYRGAAPFARGRGGGAMAKKLTLDNRTKTVMVNGVSEANIEALQHFLLACGSQYTKLDKNTDAEDSQIITFNTRGDAARFFHSNPDIPQVGKVSVSWVENHANATSNGTKAPSAGVENGYDYGDSMDAESGITPQAENGGGEEAGFDQYDVYDMADEDDDSRWN</sequence>
<evidence type="ECO:0000259" key="10">
    <source>
        <dbReference type="PROSITE" id="PS50102"/>
    </source>
</evidence>
<comment type="function">
    <text evidence="6">May be involved in the turnover of nuclear polyadenylated (pA+) RNA.</text>
</comment>
<dbReference type="Gene3D" id="3.30.70.330">
    <property type="match status" value="1"/>
</dbReference>
<dbReference type="PANTHER" id="PTHR14398:SF0">
    <property type="entry name" value="ZINC FINGER PROTEIN SWM"/>
    <property type="match status" value="1"/>
</dbReference>
<feature type="compositionally biased region" description="Low complexity" evidence="9">
    <location>
        <begin position="472"/>
        <end position="487"/>
    </location>
</feature>
<evidence type="ECO:0000256" key="2">
    <source>
        <dbReference type="ARBA" id="ARBA00022723"/>
    </source>
</evidence>
<dbReference type="Pfam" id="PF01480">
    <property type="entry name" value="PWI"/>
    <property type="match status" value="1"/>
</dbReference>
<keyword evidence="1" id="KW-0507">mRNA processing</keyword>
<feature type="region of interest" description="Disordered" evidence="9">
    <location>
        <begin position="321"/>
        <end position="388"/>
    </location>
</feature>
<dbReference type="Gene3D" id="4.10.1000.10">
    <property type="entry name" value="Zinc finger, CCCH-type"/>
    <property type="match status" value="1"/>
</dbReference>
<keyword evidence="4 8" id="KW-0862">Zinc</keyword>
<feature type="compositionally biased region" description="Low complexity" evidence="9">
    <location>
        <begin position="200"/>
        <end position="217"/>
    </location>
</feature>
<dbReference type="PROSITE" id="PS50102">
    <property type="entry name" value="RRM"/>
    <property type="match status" value="1"/>
</dbReference>
<dbReference type="FunFam" id="1.20.1390.10:FF:000007">
    <property type="entry name" value="CCCH zinc finger and RRM domain protein"/>
    <property type="match status" value="1"/>
</dbReference>
<dbReference type="SUPFAM" id="SSF101233">
    <property type="entry name" value="PWI domain"/>
    <property type="match status" value="1"/>
</dbReference>
<dbReference type="PROSITE" id="PS50103">
    <property type="entry name" value="ZF_C3H1"/>
    <property type="match status" value="1"/>
</dbReference>
<dbReference type="SMART" id="SM00356">
    <property type="entry name" value="ZnF_C3H1"/>
    <property type="match status" value="1"/>
</dbReference>